<keyword evidence="2" id="KW-1185">Reference proteome</keyword>
<organism evidence="1 2">
    <name type="scientific">Granulicatella seriolae</name>
    <dbReference type="NCBI Taxonomy" id="2967226"/>
    <lineage>
        <taxon>Bacteria</taxon>
        <taxon>Bacillati</taxon>
        <taxon>Bacillota</taxon>
        <taxon>Bacilli</taxon>
        <taxon>Lactobacillales</taxon>
        <taxon>Carnobacteriaceae</taxon>
        <taxon>Granulicatella</taxon>
    </lineage>
</organism>
<accession>A0ABT1WQU6</accession>
<evidence type="ECO:0000313" key="1">
    <source>
        <dbReference type="EMBL" id="MCQ9210870.1"/>
    </source>
</evidence>
<reference evidence="1" key="1">
    <citation type="submission" date="2022-07" db="EMBL/GenBank/DDBJ databases">
        <authorList>
            <person name="Jung M.-Y."/>
            <person name="Lee M."/>
        </authorList>
    </citation>
    <scope>NUCLEOTIDE SEQUENCE</scope>
    <source>
        <strain evidence="1">S8</strain>
    </source>
</reference>
<proteinExistence type="predicted"/>
<protein>
    <submittedName>
        <fullName evidence="1">Uncharacterized protein</fullName>
    </submittedName>
</protein>
<dbReference type="RefSeq" id="WP_256945981.1">
    <property type="nucleotide sequence ID" value="NZ_JANHNZ010000017.1"/>
</dbReference>
<reference evidence="1" key="2">
    <citation type="journal article" date="2023" name="Curr. Microbiol.">
        <title>Granulicatella seriolae sp. nov., a Novel Facultative Anaerobe Isolated from Yellowtail Marine Fish.</title>
        <authorList>
            <person name="Lee M."/>
            <person name="Choi Y.J."/>
            <person name="Farooq A."/>
            <person name="Jeong J.B."/>
            <person name="Jung M.Y."/>
        </authorList>
    </citation>
    <scope>NUCLEOTIDE SEQUENCE</scope>
    <source>
        <strain evidence="1">S8</strain>
    </source>
</reference>
<dbReference type="Proteomes" id="UP001059480">
    <property type="component" value="Unassembled WGS sequence"/>
</dbReference>
<gene>
    <name evidence="1" type="ORF">NPA36_10020</name>
</gene>
<sequence>MKETIEITESGDIGLHYMPWREGDPEYYFKGLCEYAKAKGVKPIDLTDEEREQFRTN</sequence>
<reference evidence="1" key="3">
    <citation type="journal article" date="2023" name="Microbiol. Resour. Announc.">
        <title>Draft Genome Sequence of Granulicatella sp. Strain S8, Isolated from a Marine Fish, Seriola quinqueradiata.</title>
        <authorList>
            <person name="Lee M."/>
            <person name="Farooq A."/>
            <person name="Jeong J.B."/>
            <person name="Jung M.Y."/>
        </authorList>
    </citation>
    <scope>NUCLEOTIDE SEQUENCE</scope>
    <source>
        <strain evidence="1">S8</strain>
    </source>
</reference>
<comment type="caution">
    <text evidence="1">The sequence shown here is derived from an EMBL/GenBank/DDBJ whole genome shotgun (WGS) entry which is preliminary data.</text>
</comment>
<name>A0ABT1WQU6_9LACT</name>
<dbReference type="EMBL" id="JANHNZ010000017">
    <property type="protein sequence ID" value="MCQ9210870.1"/>
    <property type="molecule type" value="Genomic_DNA"/>
</dbReference>
<evidence type="ECO:0000313" key="2">
    <source>
        <dbReference type="Proteomes" id="UP001059480"/>
    </source>
</evidence>